<evidence type="ECO:0000313" key="5">
    <source>
        <dbReference type="Proteomes" id="UP000625711"/>
    </source>
</evidence>
<sequence>MRKIKQTKAGLDETDDPLRRMIDEYGRHKLTDVAEEDTYDEGYHGRPWSRQSYRKKYSSSSPASSMDALWDCHAHRLSEAGLSRHSDSSVILTEDTDSFIIGQRVWVGGTKPGHIAFIGETQFAPGEWAGIALDEPIGKNDGSVGGTRYFQCEPKKGVFSRLTRLTRVPLNQDLAGSSETFTCSTPLNGSVRKSPSSPSPTETHRSAVRTPVSVCGSNTSLSSIHIDYKIGDRVIIKSSQGSKVGTVRFMGMTEFAPGEWVGVELDEPRGKNDGSVNGKRFV</sequence>
<evidence type="ECO:0000313" key="4">
    <source>
        <dbReference type="EMBL" id="KAF7264667.1"/>
    </source>
</evidence>
<dbReference type="InterPro" id="IPR000938">
    <property type="entry name" value="CAP-Gly_domain"/>
</dbReference>
<dbReference type="Gene3D" id="2.30.30.190">
    <property type="entry name" value="CAP Gly-rich-like domain"/>
    <property type="match status" value="2"/>
</dbReference>
<gene>
    <name evidence="4" type="ORF">GWI33_022704</name>
    <name evidence="3" type="ORF">GWI33_022705</name>
</gene>
<dbReference type="GO" id="GO:0031122">
    <property type="term" value="P:cytoplasmic microtubule organization"/>
    <property type="evidence" value="ECO:0007669"/>
    <property type="project" value="TreeGrafter"/>
</dbReference>
<evidence type="ECO:0000256" key="1">
    <source>
        <dbReference type="SAM" id="MobiDB-lite"/>
    </source>
</evidence>
<dbReference type="GO" id="GO:0005938">
    <property type="term" value="C:cell cortex"/>
    <property type="evidence" value="ECO:0007669"/>
    <property type="project" value="TreeGrafter"/>
</dbReference>
<dbReference type="PANTHER" id="PTHR18916">
    <property type="entry name" value="DYNACTIN 1-RELATED MICROTUBULE-BINDING"/>
    <property type="match status" value="1"/>
</dbReference>
<name>A0A834HPL8_RHYFE</name>
<keyword evidence="5" id="KW-1185">Reference proteome</keyword>
<protein>
    <recommendedName>
        <fullName evidence="2">CAP-Gly domain-containing protein</fullName>
    </recommendedName>
</protein>
<dbReference type="SUPFAM" id="SSF74924">
    <property type="entry name" value="Cap-Gly domain"/>
    <property type="match status" value="2"/>
</dbReference>
<feature type="region of interest" description="Disordered" evidence="1">
    <location>
        <begin position="179"/>
        <end position="210"/>
    </location>
</feature>
<feature type="compositionally biased region" description="Polar residues" evidence="1">
    <location>
        <begin position="179"/>
        <end position="201"/>
    </location>
</feature>
<feature type="domain" description="CAP-Gly" evidence="2">
    <location>
        <begin position="251"/>
        <end position="282"/>
    </location>
</feature>
<dbReference type="GO" id="GO:0051010">
    <property type="term" value="F:microtubule plus-end binding"/>
    <property type="evidence" value="ECO:0007669"/>
    <property type="project" value="TreeGrafter"/>
</dbReference>
<dbReference type="InterPro" id="IPR036859">
    <property type="entry name" value="CAP-Gly_dom_sf"/>
</dbReference>
<dbReference type="Proteomes" id="UP000625711">
    <property type="component" value="Unassembled WGS sequence"/>
</dbReference>
<evidence type="ECO:0000313" key="3">
    <source>
        <dbReference type="EMBL" id="KAF7264666.1"/>
    </source>
</evidence>
<accession>A0A834HPL8</accession>
<comment type="caution">
    <text evidence="4">The sequence shown here is derived from an EMBL/GenBank/DDBJ whole genome shotgun (WGS) entry which is preliminary data.</text>
</comment>
<dbReference type="AlphaFoldDB" id="A0A834HPL8"/>
<proteinExistence type="predicted"/>
<reference evidence="4" key="1">
    <citation type="submission" date="2020-08" db="EMBL/GenBank/DDBJ databases">
        <title>Genome sequencing and assembly of the red palm weevil Rhynchophorus ferrugineus.</title>
        <authorList>
            <person name="Dias G.B."/>
            <person name="Bergman C.M."/>
            <person name="Manee M."/>
        </authorList>
    </citation>
    <scope>NUCLEOTIDE SEQUENCE</scope>
    <source>
        <strain evidence="4">AA-2017</strain>
        <tissue evidence="4">Whole larva</tissue>
    </source>
</reference>
<dbReference type="EMBL" id="JAACXV010016358">
    <property type="protein sequence ID" value="KAF7264667.1"/>
    <property type="molecule type" value="Genomic_DNA"/>
</dbReference>
<dbReference type="PROSITE" id="PS00845">
    <property type="entry name" value="CAP_GLY_1"/>
    <property type="match status" value="1"/>
</dbReference>
<evidence type="ECO:0000259" key="2">
    <source>
        <dbReference type="PROSITE" id="PS50245"/>
    </source>
</evidence>
<dbReference type="OrthoDB" id="5412539at2759"/>
<feature type="domain" description="CAP-Gly" evidence="2">
    <location>
        <begin position="119"/>
        <end position="161"/>
    </location>
</feature>
<dbReference type="SMART" id="SM01052">
    <property type="entry name" value="CAP_GLY"/>
    <property type="match status" value="2"/>
</dbReference>
<dbReference type="EMBL" id="JAACXV010016359">
    <property type="protein sequence ID" value="KAF7264666.1"/>
    <property type="molecule type" value="Genomic_DNA"/>
</dbReference>
<dbReference type="PANTHER" id="PTHR18916:SF82">
    <property type="entry name" value="CAP-GLY DOMAIN-CONTAINING PROTEIN"/>
    <property type="match status" value="1"/>
</dbReference>
<dbReference type="PROSITE" id="PS50245">
    <property type="entry name" value="CAP_GLY_2"/>
    <property type="match status" value="2"/>
</dbReference>
<dbReference type="GO" id="GO:0035371">
    <property type="term" value="C:microtubule plus-end"/>
    <property type="evidence" value="ECO:0007669"/>
    <property type="project" value="TreeGrafter"/>
</dbReference>
<dbReference type="GO" id="GO:0005634">
    <property type="term" value="C:nucleus"/>
    <property type="evidence" value="ECO:0007669"/>
    <property type="project" value="TreeGrafter"/>
</dbReference>
<dbReference type="Pfam" id="PF01302">
    <property type="entry name" value="CAP_GLY"/>
    <property type="match status" value="2"/>
</dbReference>
<organism evidence="4 5">
    <name type="scientific">Rhynchophorus ferrugineus</name>
    <name type="common">Red palm weevil</name>
    <name type="synonym">Curculio ferrugineus</name>
    <dbReference type="NCBI Taxonomy" id="354439"/>
    <lineage>
        <taxon>Eukaryota</taxon>
        <taxon>Metazoa</taxon>
        <taxon>Ecdysozoa</taxon>
        <taxon>Arthropoda</taxon>
        <taxon>Hexapoda</taxon>
        <taxon>Insecta</taxon>
        <taxon>Pterygota</taxon>
        <taxon>Neoptera</taxon>
        <taxon>Endopterygota</taxon>
        <taxon>Coleoptera</taxon>
        <taxon>Polyphaga</taxon>
        <taxon>Cucujiformia</taxon>
        <taxon>Curculionidae</taxon>
        <taxon>Dryophthorinae</taxon>
        <taxon>Rhynchophorus</taxon>
    </lineage>
</organism>